<dbReference type="STRING" id="326475.AWB66_06031"/>
<dbReference type="PROSITE" id="PS01039">
    <property type="entry name" value="SBP_BACTERIAL_3"/>
    <property type="match status" value="1"/>
</dbReference>
<dbReference type="Proteomes" id="UP000054717">
    <property type="component" value="Unassembled WGS sequence"/>
</dbReference>
<dbReference type="Gene3D" id="3.40.190.10">
    <property type="entry name" value="Periplasmic binding protein-like II"/>
    <property type="match status" value="2"/>
</dbReference>
<organism evidence="7 8">
    <name type="scientific">Caballeronia telluris</name>
    <dbReference type="NCBI Taxonomy" id="326475"/>
    <lineage>
        <taxon>Bacteria</taxon>
        <taxon>Pseudomonadati</taxon>
        <taxon>Pseudomonadota</taxon>
        <taxon>Betaproteobacteria</taxon>
        <taxon>Burkholderiales</taxon>
        <taxon>Burkholderiaceae</taxon>
        <taxon>Caballeronia</taxon>
    </lineage>
</organism>
<dbReference type="PANTHER" id="PTHR30085:SF7">
    <property type="entry name" value="AMINO-ACID ABC TRANSPORTER-BINDING PROTEIN YHDW-RELATED"/>
    <property type="match status" value="1"/>
</dbReference>
<name>A0A158KDY9_9BURK</name>
<feature type="domain" description="Solute-binding protein family 3/N-terminal" evidence="6">
    <location>
        <begin position="42"/>
        <end position="272"/>
    </location>
</feature>
<protein>
    <submittedName>
        <fullName evidence="7">Extracellular solute-binding protein</fullName>
    </submittedName>
</protein>
<proteinExistence type="inferred from homology"/>
<dbReference type="InterPro" id="IPR018313">
    <property type="entry name" value="SBP_3_CS"/>
</dbReference>
<dbReference type="InterPro" id="IPR001638">
    <property type="entry name" value="Solute-binding_3/MltF_N"/>
</dbReference>
<dbReference type="SUPFAM" id="SSF53850">
    <property type="entry name" value="Periplasmic binding protein-like II"/>
    <property type="match status" value="1"/>
</dbReference>
<dbReference type="Pfam" id="PF00497">
    <property type="entry name" value="SBP_bac_3"/>
    <property type="match status" value="1"/>
</dbReference>
<evidence type="ECO:0000256" key="2">
    <source>
        <dbReference type="ARBA" id="ARBA00022448"/>
    </source>
</evidence>
<evidence type="ECO:0000313" key="8">
    <source>
        <dbReference type="Proteomes" id="UP000054717"/>
    </source>
</evidence>
<comment type="caution">
    <text evidence="7">The sequence shown here is derived from an EMBL/GenBank/DDBJ whole genome shotgun (WGS) entry which is preliminary data.</text>
</comment>
<dbReference type="PANTHER" id="PTHR30085">
    <property type="entry name" value="AMINO ACID ABC TRANSPORTER PERMEASE"/>
    <property type="match status" value="1"/>
</dbReference>
<keyword evidence="8" id="KW-1185">Reference proteome</keyword>
<dbReference type="InterPro" id="IPR051455">
    <property type="entry name" value="Bact_solute-bind_prot3"/>
</dbReference>
<dbReference type="GO" id="GO:0006865">
    <property type="term" value="P:amino acid transport"/>
    <property type="evidence" value="ECO:0007669"/>
    <property type="project" value="TreeGrafter"/>
</dbReference>
<feature type="signal peptide" evidence="5">
    <location>
        <begin position="1"/>
        <end position="28"/>
    </location>
</feature>
<reference evidence="7" key="1">
    <citation type="submission" date="2016-01" db="EMBL/GenBank/DDBJ databases">
        <authorList>
            <person name="Peeters Charlotte."/>
        </authorList>
    </citation>
    <scope>NUCLEOTIDE SEQUENCE</scope>
    <source>
        <strain evidence="7">LMG 22936</strain>
    </source>
</reference>
<feature type="chain" id="PRO_5011116719" evidence="5">
    <location>
        <begin position="29"/>
        <end position="345"/>
    </location>
</feature>
<gene>
    <name evidence="7" type="ORF">AWB66_06031</name>
</gene>
<dbReference type="AlphaFoldDB" id="A0A158KDY9"/>
<evidence type="ECO:0000256" key="4">
    <source>
        <dbReference type="RuleBase" id="RU003744"/>
    </source>
</evidence>
<dbReference type="RefSeq" id="WP_087633724.1">
    <property type="nucleotide sequence ID" value="NZ_FCNZ02000050.1"/>
</dbReference>
<dbReference type="CDD" id="cd13692">
    <property type="entry name" value="PBP2_BztA"/>
    <property type="match status" value="1"/>
</dbReference>
<keyword evidence="3 5" id="KW-0732">Signal</keyword>
<keyword evidence="2" id="KW-0813">Transport</keyword>
<sequence length="345" mass="36903">MTPIRRIIKRAILWSLLLFMVVDPPAQAARGDTVAQARSRGALRCGVSEGVAGFSVRDATGRWAGIDVDFCRAVAAAALGDAARVAFVPLRASARFPALRTGTVDLLSRNTTWTLVRESTLDVRFAGVLFYDGQAFMVPKQSAVTSVAGLDGATVCVEKGTSSETHLADYFAARKLSVKPLAIDSVSEVANAYFKGLCSAYTADAAHLSAVRLLVPGRAADHVILPERIAKEPLGPVVRATDDAWLTLVRWVLLSLIAAEEYGVTQGNVKERMRDPSIAKALEPGADVSMALGVEPGWVERAVLSVGNYGEIFERNLGAQSPLGLERGLNRLWTQGGLMYAPPAR</sequence>
<dbReference type="SMART" id="SM00062">
    <property type="entry name" value="PBPb"/>
    <property type="match status" value="1"/>
</dbReference>
<evidence type="ECO:0000313" key="7">
    <source>
        <dbReference type="EMBL" id="SAL79346.1"/>
    </source>
</evidence>
<dbReference type="EMBL" id="FCNZ02000050">
    <property type="protein sequence ID" value="SAL79346.1"/>
    <property type="molecule type" value="Genomic_DNA"/>
</dbReference>
<evidence type="ECO:0000256" key="3">
    <source>
        <dbReference type="ARBA" id="ARBA00022729"/>
    </source>
</evidence>
<comment type="similarity">
    <text evidence="1 4">Belongs to the bacterial solute-binding protein 3 family.</text>
</comment>
<evidence type="ECO:0000259" key="6">
    <source>
        <dbReference type="SMART" id="SM00062"/>
    </source>
</evidence>
<accession>A0A158KDY9</accession>
<evidence type="ECO:0000256" key="1">
    <source>
        <dbReference type="ARBA" id="ARBA00010333"/>
    </source>
</evidence>
<evidence type="ECO:0000256" key="5">
    <source>
        <dbReference type="SAM" id="SignalP"/>
    </source>
</evidence>